<dbReference type="GO" id="GO:0015074">
    <property type="term" value="P:DNA integration"/>
    <property type="evidence" value="ECO:0007669"/>
    <property type="project" value="InterPro"/>
</dbReference>
<dbReference type="Gene3D" id="1.10.10.10">
    <property type="entry name" value="Winged helix-like DNA-binding domain superfamily/Winged helix DNA-binding domain"/>
    <property type="match status" value="1"/>
</dbReference>
<dbReference type="InterPro" id="IPR009061">
    <property type="entry name" value="DNA-bd_dom_put_sf"/>
</dbReference>
<dbReference type="Pfam" id="PF09039">
    <property type="entry name" value="HTH_Tnp_Mu_2"/>
    <property type="match status" value="1"/>
</dbReference>
<dbReference type="InterPro" id="IPR004189">
    <property type="entry name" value="Phage_Mu_transposase"/>
</dbReference>
<dbReference type="GO" id="GO:0003677">
    <property type="term" value="F:DNA binding"/>
    <property type="evidence" value="ECO:0007669"/>
    <property type="project" value="InterPro"/>
</dbReference>
<proteinExistence type="predicted"/>
<dbReference type="AlphaFoldDB" id="A0AAI9FTF2"/>
<dbReference type="InterPro" id="IPR036388">
    <property type="entry name" value="WH-like_DNA-bd_sf"/>
</dbReference>
<dbReference type="InterPro" id="IPR036397">
    <property type="entry name" value="RNaseH_sf"/>
</dbReference>
<evidence type="ECO:0000313" key="2">
    <source>
        <dbReference type="EMBL" id="EKT4091227.1"/>
    </source>
</evidence>
<feature type="domain" description="HTH Mu-type" evidence="1">
    <location>
        <begin position="1"/>
        <end position="68"/>
    </location>
</feature>
<accession>A0AAI9FTF2</accession>
<dbReference type="GO" id="GO:0006313">
    <property type="term" value="P:DNA transposition"/>
    <property type="evidence" value="ECO:0007669"/>
    <property type="project" value="InterPro"/>
</dbReference>
<dbReference type="Proteomes" id="UP001218208">
    <property type="component" value="Unassembled WGS sequence"/>
</dbReference>
<dbReference type="Pfam" id="PF02914">
    <property type="entry name" value="DDE_2"/>
    <property type="match status" value="1"/>
</dbReference>
<name>A0AAI9FTF2_STEMA</name>
<dbReference type="InterPro" id="IPR009057">
    <property type="entry name" value="Homeodomain-like_sf"/>
</dbReference>
<dbReference type="PROSITE" id="PS51702">
    <property type="entry name" value="HTH_MU"/>
    <property type="match status" value="1"/>
</dbReference>
<comment type="caution">
    <text evidence="2">The sequence shown here is derived from an EMBL/GenBank/DDBJ whole genome shotgun (WGS) entry which is preliminary data.</text>
</comment>
<organism evidence="2 3">
    <name type="scientific">Stenotrophomonas maltophilia</name>
    <name type="common">Pseudomonas maltophilia</name>
    <name type="synonym">Xanthomonas maltophilia</name>
    <dbReference type="NCBI Taxonomy" id="40324"/>
    <lineage>
        <taxon>Bacteria</taxon>
        <taxon>Pseudomonadati</taxon>
        <taxon>Pseudomonadota</taxon>
        <taxon>Gammaproteobacteria</taxon>
        <taxon>Lysobacterales</taxon>
        <taxon>Lysobacteraceae</taxon>
        <taxon>Stenotrophomonas</taxon>
        <taxon>Stenotrophomonas maltophilia group</taxon>
    </lineage>
</organism>
<reference evidence="2" key="1">
    <citation type="submission" date="2022-07" db="EMBL/GenBank/DDBJ databases">
        <authorList>
            <consortium name="DAFM: The Division of Animal and Food Microbiology"/>
        </authorList>
    </citation>
    <scope>NUCLEOTIDE SEQUENCE</scope>
    <source>
        <strain evidence="2">19MO01SH01-2</strain>
    </source>
</reference>
<dbReference type="SUPFAM" id="SSF53098">
    <property type="entry name" value="Ribonuclease H-like"/>
    <property type="match status" value="1"/>
</dbReference>
<evidence type="ECO:0000259" key="1">
    <source>
        <dbReference type="PROSITE" id="PS51702"/>
    </source>
</evidence>
<dbReference type="Gene3D" id="2.30.30.130">
    <property type="entry name" value="Transposase, Mu, C-terminal"/>
    <property type="match status" value="1"/>
</dbReference>
<dbReference type="Gene3D" id="1.10.10.60">
    <property type="entry name" value="Homeodomain-like"/>
    <property type="match status" value="2"/>
</dbReference>
<dbReference type="Pfam" id="PF09299">
    <property type="entry name" value="Mu-transpos_C"/>
    <property type="match status" value="1"/>
</dbReference>
<dbReference type="InterPro" id="IPR012337">
    <property type="entry name" value="RNaseH-like_sf"/>
</dbReference>
<dbReference type="SUPFAM" id="SSF46955">
    <property type="entry name" value="Putative DNA-binding domain"/>
    <property type="match status" value="1"/>
</dbReference>
<dbReference type="SUPFAM" id="SSF50610">
    <property type="entry name" value="mu transposase, C-terminal domain"/>
    <property type="match status" value="1"/>
</dbReference>
<dbReference type="InterPro" id="IPR009004">
    <property type="entry name" value="Transposase_Mu_C"/>
</dbReference>
<protein>
    <submittedName>
        <fullName evidence="2">Mu transposase C-terminal domain-containing protein</fullName>
    </submittedName>
</protein>
<dbReference type="EMBL" id="ABLOJW010000003">
    <property type="protein sequence ID" value="EKT4091227.1"/>
    <property type="molecule type" value="Genomic_DNA"/>
</dbReference>
<sequence>MSPRSMLDLATLASSLGKTKRAVEIRAKREGWAFEEKATRGGRRRLYAVDALPPDVQAAAVIAGQVSETPQRAVAVRQANVDSIASAWKRYEAVPQHLKDEAARRLRALQAVEALQAAGHPLMAARQIVASQMQRDQVGGVSVASLGRWAALVAKAEKQHRLALLVPAYAATKAKAEIHAEAWDLFKADYLRVEAPSAQSCYDRLQRIAATKDWPALPCAKTFTRRVEAELPRAVLVMAREGQERFNQTFPAQERDRSVFHALEAVNSDGHKFDVFARWPDGTVARPIMVGVQDLYSGKLLGYRIAETESSDLARFAFRDVIERYGIPGKVWLDNGRGFASKMLTGGTANRFRFKVKEDDPTGLLTAMGCEIHWATPYHGQAKPIERAWRDLCDRVAKHPAFAGAYTGNKPDAKPENYGSKAIPLDEFVRVLNEEIAAHNAREGRRTRTAAGRSFDSAFESSYAQSTIRKASPEQLREMLLSTDVVTCDRRDSSVRLSGNRYWSDAIAPFAGQKVMLRFDPEHLHQAVHAYTLANVYIGQLDCIAAVGFADTGAAREHARAKKQYRQATRKQLDAERRMEAASVANQLPSPMPESLPPAGVIAPLFGRRQPPRVQEAEPAERLRTGTDDNESAFVSLMDRMQAQQRRNSLWTTPDGEA</sequence>
<dbReference type="Gene3D" id="6.10.250.2550">
    <property type="match status" value="1"/>
</dbReference>
<dbReference type="Gene3D" id="3.30.420.10">
    <property type="entry name" value="Ribonuclease H-like superfamily/Ribonuclease H"/>
    <property type="match status" value="1"/>
</dbReference>
<evidence type="ECO:0000313" key="3">
    <source>
        <dbReference type="Proteomes" id="UP001218208"/>
    </source>
</evidence>
<dbReference type="SUPFAM" id="SSF46689">
    <property type="entry name" value="Homeodomain-like"/>
    <property type="match status" value="2"/>
</dbReference>
<dbReference type="InterPro" id="IPR003314">
    <property type="entry name" value="Mu-type_HTH"/>
</dbReference>
<dbReference type="InterPro" id="IPR015378">
    <property type="entry name" value="Transposase-like_Mu_C"/>
</dbReference>
<dbReference type="GO" id="GO:0004803">
    <property type="term" value="F:transposase activity"/>
    <property type="evidence" value="ECO:0007669"/>
    <property type="project" value="InterPro"/>
</dbReference>
<gene>
    <name evidence="2" type="ORF">QEG23_000707</name>
</gene>
<dbReference type="InterPro" id="IPR015126">
    <property type="entry name" value="Mu_I-gamma"/>
</dbReference>